<feature type="transmembrane region" description="Helical" evidence="6">
    <location>
        <begin position="414"/>
        <end position="432"/>
    </location>
</feature>
<dbReference type="GO" id="GO:0016020">
    <property type="term" value="C:membrane"/>
    <property type="evidence" value="ECO:0007669"/>
    <property type="project" value="UniProtKB-SubCell"/>
</dbReference>
<feature type="domain" description="O-antigen ligase-related" evidence="7">
    <location>
        <begin position="201"/>
        <end position="347"/>
    </location>
</feature>
<evidence type="ECO:0000259" key="7">
    <source>
        <dbReference type="Pfam" id="PF04932"/>
    </source>
</evidence>
<dbReference type="PROSITE" id="PS50005">
    <property type="entry name" value="TPR"/>
    <property type="match status" value="1"/>
</dbReference>
<accession>A0A2X2RNI2</accession>
<keyword evidence="2 6" id="KW-0812">Transmembrane</keyword>
<evidence type="ECO:0000256" key="5">
    <source>
        <dbReference type="PROSITE-ProRule" id="PRU00339"/>
    </source>
</evidence>
<dbReference type="Proteomes" id="UP000249891">
    <property type="component" value="Unassembled WGS sequence"/>
</dbReference>
<dbReference type="PANTHER" id="PTHR37422">
    <property type="entry name" value="TEICHURONIC ACID BIOSYNTHESIS PROTEIN TUAE"/>
    <property type="match status" value="1"/>
</dbReference>
<evidence type="ECO:0000256" key="6">
    <source>
        <dbReference type="SAM" id="Phobius"/>
    </source>
</evidence>
<dbReference type="AlphaFoldDB" id="A0A2X2RNI2"/>
<feature type="transmembrane region" description="Helical" evidence="6">
    <location>
        <begin position="32"/>
        <end position="51"/>
    </location>
</feature>
<dbReference type="InterPro" id="IPR051533">
    <property type="entry name" value="WaaL-like"/>
</dbReference>
<feature type="transmembrane region" description="Helical" evidence="6">
    <location>
        <begin position="155"/>
        <end position="173"/>
    </location>
</feature>
<dbReference type="InterPro" id="IPR011990">
    <property type="entry name" value="TPR-like_helical_dom_sf"/>
</dbReference>
<dbReference type="Pfam" id="PF04932">
    <property type="entry name" value="Wzy_C"/>
    <property type="match status" value="1"/>
</dbReference>
<feature type="transmembrane region" description="Helical" evidence="6">
    <location>
        <begin position="193"/>
        <end position="212"/>
    </location>
</feature>
<keyword evidence="3 6" id="KW-1133">Transmembrane helix</keyword>
<evidence type="ECO:0000256" key="2">
    <source>
        <dbReference type="ARBA" id="ARBA00022692"/>
    </source>
</evidence>
<organism evidence="8 9">
    <name type="scientific">Capnocytophaga ochracea</name>
    <dbReference type="NCBI Taxonomy" id="1018"/>
    <lineage>
        <taxon>Bacteria</taxon>
        <taxon>Pseudomonadati</taxon>
        <taxon>Bacteroidota</taxon>
        <taxon>Flavobacteriia</taxon>
        <taxon>Flavobacteriales</taxon>
        <taxon>Flavobacteriaceae</taxon>
        <taxon>Capnocytophaga</taxon>
    </lineage>
</organism>
<dbReference type="RefSeq" id="WP_252864852.1">
    <property type="nucleotide sequence ID" value="NZ_UARG01000017.1"/>
</dbReference>
<gene>
    <name evidence="8" type="ORF">NCTC11546_01206</name>
</gene>
<sequence length="599" mass="69069">MRITLSNSFLITTLVSLVTFDCYQNSTFASKTIVFTILSVGFIFYFIWQIILSKKNLFVSSIDLVVFALLVHIISNALIKGTINSLRYYDLISCYAYYLFLRNVIRAEKTILAIVLGVSLAIFVNTLYGCGQYFYVFESFHSNYALTGSFFNPAPFAGLIAVGSMFSVFLLLYRKSLYRYITNIKARKTIVKFLYYLTVLNILLSIGVLIILQSRASWLAFIIGTSYMVYTKVTQKIKFSIKRYGYIATAFVLIAVCTFFFYTMRKDSADGRVLVWKISTEMLKDFSLTGTGLDGYKAHYMDYQAQYFAKNKASKQEIALSDNVVYAFNDFLQFFIEEGILGFLLLVTLIWFIFKQPKSIVRNISTCLILVLLAFACFSYPLQILPLKLIAFTAIAFIAFSAKNKQEFKLPYAFMRWQILSITIAWIGLQLYNAYSLHTGYSIWKKAFDAYQEMNFKESISLYKNSYKYLKTNGEFLMHYGKALSLAEQPQCSNLVLHQAEQYLNNTVVQTSLGDNYTALEGYPQAIQHYQKACDMIPNRLYPHYLLAKMYEKQENFTKAKQEATIILKMPVKIPSIATYQIREEMKELLRMNDKPDTK</sequence>
<feature type="transmembrane region" description="Helical" evidence="6">
    <location>
        <begin position="331"/>
        <end position="353"/>
    </location>
</feature>
<keyword evidence="8" id="KW-0436">Ligase</keyword>
<dbReference type="SUPFAM" id="SSF48452">
    <property type="entry name" value="TPR-like"/>
    <property type="match status" value="1"/>
</dbReference>
<dbReference type="InterPro" id="IPR007016">
    <property type="entry name" value="O-antigen_ligase-rel_domated"/>
</dbReference>
<evidence type="ECO:0000313" key="9">
    <source>
        <dbReference type="Proteomes" id="UP000249891"/>
    </source>
</evidence>
<feature type="transmembrane region" description="Helical" evidence="6">
    <location>
        <begin position="58"/>
        <end position="79"/>
    </location>
</feature>
<feature type="transmembrane region" description="Helical" evidence="6">
    <location>
        <begin position="218"/>
        <end position="233"/>
    </location>
</feature>
<proteinExistence type="predicted"/>
<feature type="repeat" description="TPR" evidence="5">
    <location>
        <begin position="507"/>
        <end position="540"/>
    </location>
</feature>
<dbReference type="PANTHER" id="PTHR37422:SF13">
    <property type="entry name" value="LIPOPOLYSACCHARIDE BIOSYNTHESIS PROTEIN PA4999-RELATED"/>
    <property type="match status" value="1"/>
</dbReference>
<dbReference type="InterPro" id="IPR019734">
    <property type="entry name" value="TPR_rpt"/>
</dbReference>
<reference evidence="8 9" key="1">
    <citation type="submission" date="2018-06" db="EMBL/GenBank/DDBJ databases">
        <authorList>
            <consortium name="Pathogen Informatics"/>
            <person name="Doyle S."/>
        </authorList>
    </citation>
    <scope>NUCLEOTIDE SEQUENCE [LARGE SCALE GENOMIC DNA]</scope>
    <source>
        <strain evidence="8 9">NCTC11546</strain>
    </source>
</reference>
<comment type="subcellular location">
    <subcellularLocation>
        <location evidence="1">Membrane</location>
        <topology evidence="1">Multi-pass membrane protein</topology>
    </subcellularLocation>
</comment>
<feature type="transmembrane region" description="Helical" evidence="6">
    <location>
        <begin position="245"/>
        <end position="264"/>
    </location>
</feature>
<dbReference type="GO" id="GO:0016874">
    <property type="term" value="F:ligase activity"/>
    <property type="evidence" value="ECO:0007669"/>
    <property type="project" value="UniProtKB-KW"/>
</dbReference>
<feature type="transmembrane region" description="Helical" evidence="6">
    <location>
        <begin position="360"/>
        <end position="378"/>
    </location>
</feature>
<name>A0A2X2RNI2_CAPOC</name>
<keyword evidence="5" id="KW-0802">TPR repeat</keyword>
<evidence type="ECO:0000313" key="8">
    <source>
        <dbReference type="EMBL" id="SQA77981.1"/>
    </source>
</evidence>
<evidence type="ECO:0000256" key="3">
    <source>
        <dbReference type="ARBA" id="ARBA00022989"/>
    </source>
</evidence>
<evidence type="ECO:0000256" key="1">
    <source>
        <dbReference type="ARBA" id="ARBA00004141"/>
    </source>
</evidence>
<dbReference type="Gene3D" id="1.25.40.10">
    <property type="entry name" value="Tetratricopeptide repeat domain"/>
    <property type="match status" value="1"/>
</dbReference>
<protein>
    <submittedName>
        <fullName evidence="8">Lipid A core - O-antigen ligase and related enzymes</fullName>
    </submittedName>
</protein>
<feature type="transmembrane region" description="Helical" evidence="6">
    <location>
        <begin position="113"/>
        <end position="135"/>
    </location>
</feature>
<keyword evidence="4 6" id="KW-0472">Membrane</keyword>
<evidence type="ECO:0000256" key="4">
    <source>
        <dbReference type="ARBA" id="ARBA00023136"/>
    </source>
</evidence>
<dbReference type="EMBL" id="UARG01000017">
    <property type="protein sequence ID" value="SQA77981.1"/>
    <property type="molecule type" value="Genomic_DNA"/>
</dbReference>